<comment type="caution">
    <text evidence="2">The sequence shown here is derived from an EMBL/GenBank/DDBJ whole genome shotgun (WGS) entry which is preliminary data.</text>
</comment>
<dbReference type="Proteomes" id="UP000186817">
    <property type="component" value="Unassembled WGS sequence"/>
</dbReference>
<feature type="compositionally biased region" description="Polar residues" evidence="1">
    <location>
        <begin position="267"/>
        <end position="292"/>
    </location>
</feature>
<feature type="compositionally biased region" description="Basic and acidic residues" evidence="1">
    <location>
        <begin position="991"/>
        <end position="1012"/>
    </location>
</feature>
<reference evidence="2 3" key="1">
    <citation type="submission" date="2016-02" db="EMBL/GenBank/DDBJ databases">
        <title>Genome analysis of coral dinoflagellate symbionts highlights evolutionary adaptations to a symbiotic lifestyle.</title>
        <authorList>
            <person name="Aranda M."/>
            <person name="Li Y."/>
            <person name="Liew Y.J."/>
            <person name="Baumgarten S."/>
            <person name="Simakov O."/>
            <person name="Wilson M."/>
            <person name="Piel J."/>
            <person name="Ashoor H."/>
            <person name="Bougouffa S."/>
            <person name="Bajic V.B."/>
            <person name="Ryu T."/>
            <person name="Ravasi T."/>
            <person name="Bayer T."/>
            <person name="Micklem G."/>
            <person name="Kim H."/>
            <person name="Bhak J."/>
            <person name="Lajeunesse T.C."/>
            <person name="Voolstra C.R."/>
        </authorList>
    </citation>
    <scope>NUCLEOTIDE SEQUENCE [LARGE SCALE GENOMIC DNA]</scope>
    <source>
        <strain evidence="2 3">CCMP2467</strain>
    </source>
</reference>
<feature type="region of interest" description="Disordered" evidence="1">
    <location>
        <begin position="200"/>
        <end position="431"/>
    </location>
</feature>
<feature type="compositionally biased region" description="Basic residues" evidence="1">
    <location>
        <begin position="688"/>
        <end position="704"/>
    </location>
</feature>
<dbReference type="OrthoDB" id="434382at2759"/>
<evidence type="ECO:0000256" key="1">
    <source>
        <dbReference type="SAM" id="MobiDB-lite"/>
    </source>
</evidence>
<feature type="compositionally biased region" description="Acidic residues" evidence="1">
    <location>
        <begin position="952"/>
        <end position="968"/>
    </location>
</feature>
<protein>
    <submittedName>
        <fullName evidence="2">Uncharacterized protein</fullName>
    </submittedName>
</protein>
<feature type="compositionally biased region" description="Basic and acidic residues" evidence="1">
    <location>
        <begin position="250"/>
        <end position="265"/>
    </location>
</feature>
<evidence type="ECO:0000313" key="2">
    <source>
        <dbReference type="EMBL" id="OLQ08088.1"/>
    </source>
</evidence>
<organism evidence="2 3">
    <name type="scientific">Symbiodinium microadriaticum</name>
    <name type="common">Dinoflagellate</name>
    <name type="synonym">Zooxanthella microadriatica</name>
    <dbReference type="NCBI Taxonomy" id="2951"/>
    <lineage>
        <taxon>Eukaryota</taxon>
        <taxon>Sar</taxon>
        <taxon>Alveolata</taxon>
        <taxon>Dinophyceae</taxon>
        <taxon>Suessiales</taxon>
        <taxon>Symbiodiniaceae</taxon>
        <taxon>Symbiodinium</taxon>
    </lineage>
</organism>
<gene>
    <name evidence="2" type="ORF">AK812_SmicGene8415</name>
</gene>
<feature type="compositionally biased region" description="Basic and acidic residues" evidence="1">
    <location>
        <begin position="757"/>
        <end position="780"/>
    </location>
</feature>
<feature type="region of interest" description="Disordered" evidence="1">
    <location>
        <begin position="944"/>
        <end position="1013"/>
    </location>
</feature>
<feature type="compositionally biased region" description="Basic and acidic residues" evidence="1">
    <location>
        <begin position="313"/>
        <end position="347"/>
    </location>
</feature>
<sequence>MIRPGKANTVTRSNLTACCSPCRLEFSGVGDIEDAGHWGYWAGGLSAETYGSDGEFFRDLLKPGYVNTRIEAAKKAAKQKLKKGEKEVPYVYRFLDVTSQAISEEQVTSEHNFPIIAAYCSSFAGDLPTKKEAAISWAGSTFRLNDPVDAVARQAWIEDEGAVLRGFASWACDRAQRNPKARKGDDHEKMQALKQIIQAKKEELRPDMPQTKQKEEADDDVDDHACRAEGEEEEPAAEDECLPGEDLEPLSDKEGESGTFKDENAGRGTTPTPKINSKVSAKAQSMLEASQSEDARLALEAQVKTRKAIREKKKGDDGGDDDPRSPDSIPERGRGRGRGGKEPETSAKKARHVEAEEEDEDEDMETGQEEEEEEAPEPPKGTKKAPQKSPKDKKEEARKSPKDKKKEAPKSPRDEKKESQISPDDKKDSLTAVEQVKRHWTPRFRELAKKDPRLQLDELVLSGNKGSWTIRLEGHDSTISPRFTASSGHWYVTDADEQRIPKLNKKYRTDFGINQKNGLQMGWNHFDSPVEGCFTCGWVGVLKATSKEVKIVDYVAQIARLGLNWVPQAAQNLLALKPSYDSQEDAQNPFPDYESPPGKRIFQQKQAGKQPIRADSAATVIVTPQPKLKRRGSTDFSGPLSKKPRQAKGSDATRTNRKLEQQFEEADESQGEEDPDTTANEEAIKASPKPKAKAKAKKSSKPARKTNPAPAKPSAETDSNKPSKDSENTGRAKPNKDSENTGRTKPKDSGNTGRTKPTKEGGSEPEDPKDKTARSSKDPMPRSPKKSTKPSAAKPPSPEKKKPTTSNDKEQEEQSLDDKKKVAHRMYMRFYRSIHSKNKMSSLYEDFLQTEGNWRNSMVYKSIKSTTKNGRRGIRRWLTRRQLLATFDTKEIVDSIIARKETDEYLRSTEVREHPDCPGLVQYLVLVEEEVTDEDMDEITDMFRLEDAGSSVDDDSDSGSDDDGDDNDTPASKTKVRKDKSKKDKKNQKAATKEDKEAEAEKARFKKTKQDANKAIGQLSKMIRDHNTKSKSVQDALRKDINDAVHRLTACRADLQAAIDGHEEQQMLSMTQAANELMQNMQDAAGALLPAPLTKMGSFSGKNNARDFARSVRLPVVLAYAPDYVQTILKKKSDSQEEERVKIPVLMPHKILSFLFEELGLTIDADTVSKYWAHCKRHCPWAGSDDFDGTHIPVSLYGDTARYGQGYDQSKVTGCFMMFLVENGYFGDPDANSLHKLFLIAFRDFKAFQKALHHQLKDVTIRRLNTRLHHTFREEDAMRWLKGAWADFAIVNKPEAE</sequence>
<evidence type="ECO:0000313" key="3">
    <source>
        <dbReference type="Proteomes" id="UP000186817"/>
    </source>
</evidence>
<feature type="region of interest" description="Disordered" evidence="1">
    <location>
        <begin position="582"/>
        <end position="821"/>
    </location>
</feature>
<feature type="compositionally biased region" description="Acidic residues" evidence="1">
    <location>
        <begin position="662"/>
        <end position="676"/>
    </location>
</feature>
<dbReference type="EMBL" id="LSRX01000124">
    <property type="protein sequence ID" value="OLQ08088.1"/>
    <property type="molecule type" value="Genomic_DNA"/>
</dbReference>
<feature type="compositionally biased region" description="Basic residues" evidence="1">
    <location>
        <begin position="974"/>
        <end position="988"/>
    </location>
</feature>
<feature type="compositionally biased region" description="Basic and acidic residues" evidence="1">
    <location>
        <begin position="718"/>
        <end position="748"/>
    </location>
</feature>
<proteinExistence type="predicted"/>
<feature type="compositionally biased region" description="Acidic residues" evidence="1">
    <location>
        <begin position="355"/>
        <end position="376"/>
    </location>
</feature>
<accession>A0A1Q9EL27</accession>
<name>A0A1Q9EL27_SYMMI</name>
<keyword evidence="3" id="KW-1185">Reference proteome</keyword>
<feature type="compositionally biased region" description="Acidic residues" evidence="1">
    <location>
        <begin position="230"/>
        <end position="249"/>
    </location>
</feature>
<feature type="compositionally biased region" description="Basic and acidic residues" evidence="1">
    <location>
        <begin position="389"/>
        <end position="429"/>
    </location>
</feature>